<proteinExistence type="predicted"/>
<evidence type="ECO:0000313" key="1">
    <source>
        <dbReference type="EMBL" id="TCC96284.1"/>
    </source>
</evidence>
<organism evidence="1 2">
    <name type="scientific">Pedobacter hiemivivus</name>
    <dbReference type="NCBI Taxonomy" id="2530454"/>
    <lineage>
        <taxon>Bacteria</taxon>
        <taxon>Pseudomonadati</taxon>
        <taxon>Bacteroidota</taxon>
        <taxon>Sphingobacteriia</taxon>
        <taxon>Sphingobacteriales</taxon>
        <taxon>Sphingobacteriaceae</taxon>
        <taxon>Pedobacter</taxon>
    </lineage>
</organism>
<dbReference type="RefSeq" id="WP_131609353.1">
    <property type="nucleotide sequence ID" value="NZ_SJSM01000006.1"/>
</dbReference>
<reference evidence="1 2" key="1">
    <citation type="submission" date="2019-02" db="EMBL/GenBank/DDBJ databases">
        <title>Pedobacter sp. RP-3-8 sp. nov., isolated from Arctic soil.</title>
        <authorList>
            <person name="Dahal R.H."/>
        </authorList>
    </citation>
    <scope>NUCLEOTIDE SEQUENCE [LARGE SCALE GENOMIC DNA]</scope>
    <source>
        <strain evidence="1 2">RP-3-8</strain>
    </source>
</reference>
<comment type="caution">
    <text evidence="1">The sequence shown here is derived from an EMBL/GenBank/DDBJ whole genome shotgun (WGS) entry which is preliminary data.</text>
</comment>
<evidence type="ECO:0000313" key="2">
    <source>
        <dbReference type="Proteomes" id="UP000291117"/>
    </source>
</evidence>
<dbReference type="EMBL" id="SJSM01000006">
    <property type="protein sequence ID" value="TCC96284.1"/>
    <property type="molecule type" value="Genomic_DNA"/>
</dbReference>
<dbReference type="AlphaFoldDB" id="A0A4R0NCV9"/>
<name>A0A4R0NCV9_9SPHI</name>
<protein>
    <submittedName>
        <fullName evidence="1">6-bladed beta-propeller</fullName>
    </submittedName>
</protein>
<dbReference type="OrthoDB" id="739173at2"/>
<gene>
    <name evidence="1" type="ORF">EZ444_12680</name>
</gene>
<dbReference type="InterPro" id="IPR011042">
    <property type="entry name" value="6-blade_b-propeller_TolB-like"/>
</dbReference>
<dbReference type="Proteomes" id="UP000291117">
    <property type="component" value="Unassembled WGS sequence"/>
</dbReference>
<keyword evidence="2" id="KW-1185">Reference proteome</keyword>
<dbReference type="SUPFAM" id="SSF63825">
    <property type="entry name" value="YWTD domain"/>
    <property type="match status" value="1"/>
</dbReference>
<accession>A0A4R0NCV9</accession>
<dbReference type="Gene3D" id="2.120.10.30">
    <property type="entry name" value="TolB, C-terminal domain"/>
    <property type="match status" value="1"/>
</dbReference>
<sequence length="393" mass="45710">MMIGNRLAFLIAFLFLLTNLNCQRDADGKKPLKSINLNGSIKYRSINLSQIADSVSYIKLGKSSDVTLSNSLDVDFSENYILVKDDLTRNLYLFTKSGDFRRSLSSKGLKDNEYSFLSDAAIDEANNLIFLLDSRRKKILLFNLDGAYLKSLDIENRPLKIMVLNNKKILLFTPTIGKEHAKYPHVYILDYSGKVHFKVDLVEPFKKQDFYSRFCIYKYKNKMKFWQTSINKIFSIQDTGKLYTDYIISGENLVPNEYAVTGKTSARNLDNFLQIRSVIETESKLYFYVVLQQRRDIIIYDKNENFFYKLRGGKKAILGFDNDIDYGIAFLPQNQADESHLYAVLPSEFFLSEFEKIKKHSIRESNNRHQIFIEFSNTVREDDNPILQIVKIK</sequence>
<dbReference type="Pfam" id="PF17170">
    <property type="entry name" value="DUF5128"/>
    <property type="match status" value="1"/>
</dbReference>